<reference evidence="7" key="1">
    <citation type="journal article" date="2022" name="Plant J.">
        <title>Strategies of tolerance reflected in two North American maple genomes.</title>
        <authorList>
            <person name="McEvoy S.L."/>
            <person name="Sezen U.U."/>
            <person name="Trouern-Trend A."/>
            <person name="McMahon S.M."/>
            <person name="Schaberg P.G."/>
            <person name="Yang J."/>
            <person name="Wegrzyn J.L."/>
            <person name="Swenson N.G."/>
        </authorList>
    </citation>
    <scope>NUCLEOTIDE SEQUENCE</scope>
    <source>
        <strain evidence="7">NS2018</strain>
    </source>
</reference>
<evidence type="ECO:0000256" key="6">
    <source>
        <dbReference type="SAM" id="Phobius"/>
    </source>
</evidence>
<keyword evidence="8" id="KW-1185">Reference proteome</keyword>
<gene>
    <name evidence="7" type="ORF">LWI29_030991</name>
</gene>
<dbReference type="GO" id="GO:0005886">
    <property type="term" value="C:plasma membrane"/>
    <property type="evidence" value="ECO:0007669"/>
    <property type="project" value="TreeGrafter"/>
</dbReference>
<dbReference type="PRINTS" id="PR00447">
    <property type="entry name" value="NATRESASSCMP"/>
</dbReference>
<evidence type="ECO:0000256" key="5">
    <source>
        <dbReference type="ARBA" id="ARBA00023136"/>
    </source>
</evidence>
<dbReference type="PANTHER" id="PTHR11706:SF54">
    <property type="entry name" value="METAL TRANSPORTER NRAMP1"/>
    <property type="match status" value="1"/>
</dbReference>
<protein>
    <submittedName>
        <fullName evidence="7">Uncharacterized protein</fullName>
    </submittedName>
</protein>
<evidence type="ECO:0000256" key="3">
    <source>
        <dbReference type="ARBA" id="ARBA00022692"/>
    </source>
</evidence>
<accession>A0AA39RXY2</accession>
<evidence type="ECO:0000256" key="2">
    <source>
        <dbReference type="ARBA" id="ARBA00009965"/>
    </source>
</evidence>
<evidence type="ECO:0000313" key="8">
    <source>
        <dbReference type="Proteomes" id="UP001168877"/>
    </source>
</evidence>
<dbReference type="AlphaFoldDB" id="A0AA39RXY2"/>
<evidence type="ECO:0000313" key="7">
    <source>
        <dbReference type="EMBL" id="KAK0582907.1"/>
    </source>
</evidence>
<dbReference type="GO" id="GO:0034755">
    <property type="term" value="P:iron ion transmembrane transport"/>
    <property type="evidence" value="ECO:0007669"/>
    <property type="project" value="TreeGrafter"/>
</dbReference>
<feature type="transmembrane region" description="Helical" evidence="6">
    <location>
        <begin position="154"/>
        <end position="174"/>
    </location>
</feature>
<keyword evidence="5 6" id="KW-0472">Membrane</keyword>
<evidence type="ECO:0000256" key="4">
    <source>
        <dbReference type="ARBA" id="ARBA00022989"/>
    </source>
</evidence>
<dbReference type="PANTHER" id="PTHR11706">
    <property type="entry name" value="SOLUTE CARRIER PROTEIN FAMILY 11 MEMBER"/>
    <property type="match status" value="1"/>
</dbReference>
<feature type="transmembrane region" description="Helical" evidence="6">
    <location>
        <begin position="13"/>
        <end position="32"/>
    </location>
</feature>
<comment type="subcellular location">
    <subcellularLocation>
        <location evidence="1">Membrane</location>
        <topology evidence="1">Multi-pass membrane protein</topology>
    </subcellularLocation>
</comment>
<comment type="similarity">
    <text evidence="2">Belongs to the NRAMP (TC 2.A.55) family.</text>
</comment>
<dbReference type="GO" id="GO:0005384">
    <property type="term" value="F:manganese ion transmembrane transporter activity"/>
    <property type="evidence" value="ECO:0007669"/>
    <property type="project" value="TreeGrafter"/>
</dbReference>
<evidence type="ECO:0000256" key="1">
    <source>
        <dbReference type="ARBA" id="ARBA00004141"/>
    </source>
</evidence>
<dbReference type="Proteomes" id="UP001168877">
    <property type="component" value="Unassembled WGS sequence"/>
</dbReference>
<feature type="transmembrane region" description="Helical" evidence="6">
    <location>
        <begin position="194"/>
        <end position="214"/>
    </location>
</feature>
<dbReference type="Pfam" id="PF01566">
    <property type="entry name" value="Nramp"/>
    <property type="match status" value="1"/>
</dbReference>
<organism evidence="7 8">
    <name type="scientific">Acer saccharum</name>
    <name type="common">Sugar maple</name>
    <dbReference type="NCBI Taxonomy" id="4024"/>
    <lineage>
        <taxon>Eukaryota</taxon>
        <taxon>Viridiplantae</taxon>
        <taxon>Streptophyta</taxon>
        <taxon>Embryophyta</taxon>
        <taxon>Tracheophyta</taxon>
        <taxon>Spermatophyta</taxon>
        <taxon>Magnoliopsida</taxon>
        <taxon>eudicotyledons</taxon>
        <taxon>Gunneridae</taxon>
        <taxon>Pentapetalae</taxon>
        <taxon>rosids</taxon>
        <taxon>malvids</taxon>
        <taxon>Sapindales</taxon>
        <taxon>Sapindaceae</taxon>
        <taxon>Hippocastanoideae</taxon>
        <taxon>Acereae</taxon>
        <taxon>Acer</taxon>
    </lineage>
</organism>
<proteinExistence type="inferred from homology"/>
<dbReference type="GO" id="GO:0015086">
    <property type="term" value="F:cadmium ion transmembrane transporter activity"/>
    <property type="evidence" value="ECO:0007669"/>
    <property type="project" value="TreeGrafter"/>
</dbReference>
<keyword evidence="3 6" id="KW-0812">Transmembrane</keyword>
<comment type="caution">
    <text evidence="7">The sequence shown here is derived from an EMBL/GenBank/DDBJ whole genome shotgun (WGS) entry which is preliminary data.</text>
</comment>
<feature type="transmembrane region" description="Helical" evidence="6">
    <location>
        <begin position="127"/>
        <end position="147"/>
    </location>
</feature>
<reference evidence="7" key="2">
    <citation type="submission" date="2023-06" db="EMBL/GenBank/DDBJ databases">
        <authorList>
            <person name="Swenson N.G."/>
            <person name="Wegrzyn J.L."/>
            <person name="Mcevoy S.L."/>
        </authorList>
    </citation>
    <scope>NUCLEOTIDE SEQUENCE</scope>
    <source>
        <strain evidence="7">NS2018</strain>
        <tissue evidence="7">Leaf</tissue>
    </source>
</reference>
<sequence>MDDEDPWLAPDKLYRFVFCFSLTVLFFTLASFSRYHFLQGRRLSRFAAFFGFDLCGGSSRVGALFGSNGSAVRSTIQEWGKHLAEHYRNVTYPKVPNFVLWVFAELSIVTCGIPEVLYGLFVPQLKGNGASGLAISFLGAMSHVVYLKVRKLEFFIVFLVLAFAGCFFAELGYVKLDAKEVLCGLFVPQLKGNGATGLAISFLGAMVMLHNPFLHSAFGAFQEDPETRSRHQVCNSSNTTPEDQASCKDLDLNRAKSM</sequence>
<dbReference type="InterPro" id="IPR001046">
    <property type="entry name" value="NRAMP_fam"/>
</dbReference>
<feature type="transmembrane region" description="Helical" evidence="6">
    <location>
        <begin position="98"/>
        <end position="121"/>
    </location>
</feature>
<dbReference type="EMBL" id="JAUESC010000384">
    <property type="protein sequence ID" value="KAK0582907.1"/>
    <property type="molecule type" value="Genomic_DNA"/>
</dbReference>
<name>A0AA39RXY2_ACESA</name>
<keyword evidence="4 6" id="KW-1133">Transmembrane helix</keyword>